<feature type="domain" description="Methyl-accepting transducer" evidence="10">
    <location>
        <begin position="274"/>
        <end position="510"/>
    </location>
</feature>
<dbReference type="SMART" id="SM00283">
    <property type="entry name" value="MA"/>
    <property type="match status" value="1"/>
</dbReference>
<dbReference type="PROSITE" id="PS50111">
    <property type="entry name" value="CHEMOTAXIS_TRANSDUC_2"/>
    <property type="match status" value="1"/>
</dbReference>
<sequence>MSIFRLRQFKIKHRLLLLSSLSCLLLIAPLLMLLQSYQNDLMLAKQVKTQHLVQVATGIMRHYHQLELVGELSRETAQHLSKQAIASLRYGADDYFWINDMQPKMVMHPFKPELNGNDLSNSRDPNGKALFLEMVQVARQQGEGVVHYQWPKPGASQPVDKVSYIKQFAPWGWIVGSGVYIDDVNALIWQQVQTALAILVVALVAMIALALIIGQSITKPCQETERALADIAQGEGDLTRQLPISGNDELTHIAQAFNLFTEKIRHIVHQIQPITHQVTHAANELNQVAEHASSQAHQQHDSVNALVAAMEQLHSNNQAVAEAADLAKQSAEQASLLGSESASVIENASHHMVNLSSTVSETQQNVHALAQDSQKVGSVLEVIRGVAEQTNLLALNAAIEAARAGDQGRGFAVVADEVRTLATRTSASTDEIEQIIVSLQQRASSVQTSMSQTQTQADATQAQAQQAQQSLSHIAQQIDTILEHNQHIAHASNEQASATHAIRHSLSTLATASDASTAQANQINSASQALKQSGQQLTTQVEVFKV</sequence>
<dbReference type="PROSITE" id="PS50885">
    <property type="entry name" value="HAMP"/>
    <property type="match status" value="1"/>
</dbReference>
<feature type="domain" description="HAMP" evidence="11">
    <location>
        <begin position="215"/>
        <end position="269"/>
    </location>
</feature>
<dbReference type="PANTHER" id="PTHR32089">
    <property type="entry name" value="METHYL-ACCEPTING CHEMOTAXIS PROTEIN MCPB"/>
    <property type="match status" value="1"/>
</dbReference>
<evidence type="ECO:0000256" key="1">
    <source>
        <dbReference type="ARBA" id="ARBA00004651"/>
    </source>
</evidence>
<comment type="similarity">
    <text evidence="7">Belongs to the methyl-accepting chemotaxis (MCP) protein family.</text>
</comment>
<dbReference type="InterPro" id="IPR004089">
    <property type="entry name" value="MCPsignal_dom"/>
</dbReference>
<proteinExistence type="inferred from homology"/>
<evidence type="ECO:0000313" key="12">
    <source>
        <dbReference type="EMBL" id="NLS13976.1"/>
    </source>
</evidence>
<dbReference type="EMBL" id="JABAIK010000014">
    <property type="protein sequence ID" value="NLS13976.1"/>
    <property type="molecule type" value="Genomic_DNA"/>
</dbReference>
<dbReference type="Proteomes" id="UP000535589">
    <property type="component" value="Unassembled WGS sequence"/>
</dbReference>
<evidence type="ECO:0000256" key="4">
    <source>
        <dbReference type="ARBA" id="ARBA00022989"/>
    </source>
</evidence>
<dbReference type="Gene3D" id="3.30.450.20">
    <property type="entry name" value="PAS domain"/>
    <property type="match status" value="1"/>
</dbReference>
<evidence type="ECO:0000256" key="7">
    <source>
        <dbReference type="ARBA" id="ARBA00029447"/>
    </source>
</evidence>
<dbReference type="GO" id="GO:0004888">
    <property type="term" value="F:transmembrane signaling receptor activity"/>
    <property type="evidence" value="ECO:0007669"/>
    <property type="project" value="InterPro"/>
</dbReference>
<dbReference type="InterPro" id="IPR004090">
    <property type="entry name" value="Chemotax_Me-accpt_rcpt"/>
</dbReference>
<evidence type="ECO:0000313" key="13">
    <source>
        <dbReference type="Proteomes" id="UP000535589"/>
    </source>
</evidence>
<dbReference type="SMART" id="SM00304">
    <property type="entry name" value="HAMP"/>
    <property type="match status" value="1"/>
</dbReference>
<accession>A0A7X8YHX2</accession>
<dbReference type="Pfam" id="PF17200">
    <property type="entry name" value="sCache_2"/>
    <property type="match status" value="1"/>
</dbReference>
<evidence type="ECO:0000259" key="10">
    <source>
        <dbReference type="PROSITE" id="PS50111"/>
    </source>
</evidence>
<feature type="transmembrane region" description="Helical" evidence="9">
    <location>
        <begin position="195"/>
        <end position="213"/>
    </location>
</feature>
<name>A0A7X8YHX2_9VIBR</name>
<protein>
    <submittedName>
        <fullName evidence="12">Methyl-accepting chemotaxis protein</fullName>
    </submittedName>
</protein>
<reference evidence="12 13" key="1">
    <citation type="submission" date="2020-04" db="EMBL/GenBank/DDBJ databases">
        <title>Vibrio sp. SM6, a novel species isolated from seawater.</title>
        <authorList>
            <person name="Wang X."/>
        </authorList>
    </citation>
    <scope>NUCLEOTIDE SEQUENCE [LARGE SCALE GENOMIC DNA]</scope>
    <source>
        <strain evidence="12 13">SM6</strain>
    </source>
</reference>
<dbReference type="Pfam" id="PF00672">
    <property type="entry name" value="HAMP"/>
    <property type="match status" value="1"/>
</dbReference>
<dbReference type="InterPro" id="IPR033480">
    <property type="entry name" value="sCache_2"/>
</dbReference>
<evidence type="ECO:0000256" key="6">
    <source>
        <dbReference type="ARBA" id="ARBA00023224"/>
    </source>
</evidence>
<comment type="caution">
    <text evidence="12">The sequence shown here is derived from an EMBL/GenBank/DDBJ whole genome shotgun (WGS) entry which is preliminary data.</text>
</comment>
<evidence type="ECO:0000256" key="3">
    <source>
        <dbReference type="ARBA" id="ARBA00022692"/>
    </source>
</evidence>
<dbReference type="Pfam" id="PF00015">
    <property type="entry name" value="MCPsignal"/>
    <property type="match status" value="1"/>
</dbReference>
<evidence type="ECO:0000259" key="11">
    <source>
        <dbReference type="PROSITE" id="PS50885"/>
    </source>
</evidence>
<keyword evidence="2" id="KW-1003">Cell membrane</keyword>
<keyword evidence="13" id="KW-1185">Reference proteome</keyword>
<evidence type="ECO:0000256" key="9">
    <source>
        <dbReference type="SAM" id="Phobius"/>
    </source>
</evidence>
<dbReference type="GO" id="GO:0005886">
    <property type="term" value="C:plasma membrane"/>
    <property type="evidence" value="ECO:0007669"/>
    <property type="project" value="UniProtKB-SubCell"/>
</dbReference>
<evidence type="ECO:0000256" key="5">
    <source>
        <dbReference type="ARBA" id="ARBA00023136"/>
    </source>
</evidence>
<dbReference type="FunFam" id="1.10.287.950:FF:000001">
    <property type="entry name" value="Methyl-accepting chemotaxis sensory transducer"/>
    <property type="match status" value="1"/>
</dbReference>
<dbReference type="CDD" id="cd06225">
    <property type="entry name" value="HAMP"/>
    <property type="match status" value="1"/>
</dbReference>
<dbReference type="GO" id="GO:0006935">
    <property type="term" value="P:chemotaxis"/>
    <property type="evidence" value="ECO:0007669"/>
    <property type="project" value="InterPro"/>
</dbReference>
<evidence type="ECO:0000256" key="2">
    <source>
        <dbReference type="ARBA" id="ARBA00022475"/>
    </source>
</evidence>
<gene>
    <name evidence="12" type="ORF">HGP28_13870</name>
</gene>
<keyword evidence="3 9" id="KW-0812">Transmembrane</keyword>
<dbReference type="GO" id="GO:0007165">
    <property type="term" value="P:signal transduction"/>
    <property type="evidence" value="ECO:0007669"/>
    <property type="project" value="UniProtKB-KW"/>
</dbReference>
<dbReference type="RefSeq" id="WP_168837073.1">
    <property type="nucleotide sequence ID" value="NZ_JABAIK010000014.1"/>
</dbReference>
<organism evidence="12 13">
    <name type="scientific">Vibrio agarilyticus</name>
    <dbReference type="NCBI Taxonomy" id="2726741"/>
    <lineage>
        <taxon>Bacteria</taxon>
        <taxon>Pseudomonadati</taxon>
        <taxon>Pseudomonadota</taxon>
        <taxon>Gammaproteobacteria</taxon>
        <taxon>Vibrionales</taxon>
        <taxon>Vibrionaceae</taxon>
        <taxon>Vibrio</taxon>
    </lineage>
</organism>
<keyword evidence="5 9" id="KW-0472">Membrane</keyword>
<dbReference type="SMART" id="SM01049">
    <property type="entry name" value="Cache_2"/>
    <property type="match status" value="1"/>
</dbReference>
<keyword evidence="4 9" id="KW-1133">Transmembrane helix</keyword>
<evidence type="ECO:0000256" key="8">
    <source>
        <dbReference type="PROSITE-ProRule" id="PRU00284"/>
    </source>
</evidence>
<comment type="subcellular location">
    <subcellularLocation>
        <location evidence="1">Cell membrane</location>
        <topology evidence="1">Multi-pass membrane protein</topology>
    </subcellularLocation>
</comment>
<dbReference type="Gene3D" id="1.10.287.950">
    <property type="entry name" value="Methyl-accepting chemotaxis protein"/>
    <property type="match status" value="1"/>
</dbReference>
<dbReference type="PANTHER" id="PTHR32089:SF119">
    <property type="entry name" value="METHYL-ACCEPTING CHEMOTAXIS PROTEIN CTPL"/>
    <property type="match status" value="1"/>
</dbReference>
<dbReference type="PRINTS" id="PR00260">
    <property type="entry name" value="CHEMTRNSDUCR"/>
</dbReference>
<dbReference type="SUPFAM" id="SSF58104">
    <property type="entry name" value="Methyl-accepting chemotaxis protein (MCP) signaling domain"/>
    <property type="match status" value="1"/>
</dbReference>
<dbReference type="AlphaFoldDB" id="A0A7X8YHX2"/>
<dbReference type="InterPro" id="IPR003660">
    <property type="entry name" value="HAMP_dom"/>
</dbReference>
<keyword evidence="6 8" id="KW-0807">Transducer</keyword>